<proteinExistence type="predicted"/>
<keyword evidence="2" id="KW-1185">Reference proteome</keyword>
<dbReference type="OrthoDB" id="4484263at2"/>
<dbReference type="EMBL" id="BHYM01000089">
    <property type="protein sequence ID" value="GCE44216.1"/>
    <property type="molecule type" value="Genomic_DNA"/>
</dbReference>
<name>A0A402CKN9_RHOWR</name>
<evidence type="ECO:0000313" key="1">
    <source>
        <dbReference type="EMBL" id="GCE44216.1"/>
    </source>
</evidence>
<gene>
    <name evidence="1" type="ORF">Rhow_008514</name>
</gene>
<comment type="caution">
    <text evidence="1">The sequence shown here is derived from an EMBL/GenBank/DDBJ whole genome shotgun (WGS) entry which is preliminary data.</text>
</comment>
<organism evidence="1 2">
    <name type="scientific">Rhodococcus wratislaviensis</name>
    <name type="common">Tsukamurella wratislaviensis</name>
    <dbReference type="NCBI Taxonomy" id="44752"/>
    <lineage>
        <taxon>Bacteria</taxon>
        <taxon>Bacillati</taxon>
        <taxon>Actinomycetota</taxon>
        <taxon>Actinomycetes</taxon>
        <taxon>Mycobacteriales</taxon>
        <taxon>Nocardiaceae</taxon>
        <taxon>Rhodococcus</taxon>
    </lineage>
</organism>
<evidence type="ECO:0000313" key="2">
    <source>
        <dbReference type="Proteomes" id="UP000287519"/>
    </source>
</evidence>
<accession>A0A402CKN9</accession>
<dbReference type="RefSeq" id="WP_124395836.1">
    <property type="nucleotide sequence ID" value="NZ_BHYM01000089.1"/>
</dbReference>
<dbReference type="AlphaFoldDB" id="A0A402CKN9"/>
<reference evidence="1 2" key="1">
    <citation type="submission" date="2018-11" db="EMBL/GenBank/DDBJ databases">
        <title>Microbial catabolism of amino acid.</title>
        <authorList>
            <person name="Hibi M."/>
            <person name="Ogawa J."/>
        </authorList>
    </citation>
    <scope>NUCLEOTIDE SEQUENCE [LARGE SCALE GENOMIC DNA]</scope>
    <source>
        <strain evidence="1 2">C31-06</strain>
    </source>
</reference>
<sequence length="96" mass="11095">MYIEVTSDSVATRHLLDLKTFHVHMSSDREKAHETLVSANIGYIDNGAVFIRSAWLRNQGPHTREWLENFGAMLSYAEDRGWYDGEFIEAHIEPNE</sequence>
<protein>
    <submittedName>
        <fullName evidence="1">Uncharacterized protein</fullName>
    </submittedName>
</protein>
<dbReference type="Proteomes" id="UP000287519">
    <property type="component" value="Unassembled WGS sequence"/>
</dbReference>